<sequence>MTTVAPTRVGTSTTGTPSGVVVTALLGLGAAVMLLAAVPGVLRDGEGGAASRVLAGIVLAVGLAALAWSLLGLRRGIVPAPRTAVATAFGVTGVGVLSQTAAQGALLAVLPGARVPAADDYATAALLILTAFAVVLVRRAAMSGSSAAGATPGAGRRLLALAAGATVVGALVTPGLAASAAGASAVPHGTHGTPAASSEEHTPPPQADFLDPARSDRPAPPSGHH</sequence>
<evidence type="ECO:0000313" key="3">
    <source>
        <dbReference type="EMBL" id="PWD50487.1"/>
    </source>
</evidence>
<dbReference type="Proteomes" id="UP000245166">
    <property type="component" value="Unassembled WGS sequence"/>
</dbReference>
<feature type="transmembrane region" description="Helical" evidence="2">
    <location>
        <begin position="20"/>
        <end position="41"/>
    </location>
</feature>
<keyword evidence="4" id="KW-1185">Reference proteome</keyword>
<dbReference type="RefSeq" id="WP_109228868.1">
    <property type="nucleotide sequence ID" value="NZ_PYHR01000002.1"/>
</dbReference>
<protein>
    <submittedName>
        <fullName evidence="3">Uncharacterized protein</fullName>
    </submittedName>
</protein>
<feature type="region of interest" description="Disordered" evidence="1">
    <location>
        <begin position="183"/>
        <end position="225"/>
    </location>
</feature>
<evidence type="ECO:0000256" key="2">
    <source>
        <dbReference type="SAM" id="Phobius"/>
    </source>
</evidence>
<proteinExistence type="predicted"/>
<dbReference type="AlphaFoldDB" id="A0A2U1ZU22"/>
<keyword evidence="2" id="KW-1133">Transmembrane helix</keyword>
<evidence type="ECO:0000256" key="1">
    <source>
        <dbReference type="SAM" id="MobiDB-lite"/>
    </source>
</evidence>
<name>A0A2U1ZU22_9MICO</name>
<comment type="caution">
    <text evidence="3">The sequence shown here is derived from an EMBL/GenBank/DDBJ whole genome shotgun (WGS) entry which is preliminary data.</text>
</comment>
<feature type="transmembrane region" description="Helical" evidence="2">
    <location>
        <begin position="158"/>
        <end position="177"/>
    </location>
</feature>
<keyword evidence="2" id="KW-0472">Membrane</keyword>
<organism evidence="3 4">
    <name type="scientific">Serinibacter arcticus</name>
    <dbReference type="NCBI Taxonomy" id="1655435"/>
    <lineage>
        <taxon>Bacteria</taxon>
        <taxon>Bacillati</taxon>
        <taxon>Actinomycetota</taxon>
        <taxon>Actinomycetes</taxon>
        <taxon>Micrococcales</taxon>
        <taxon>Beutenbergiaceae</taxon>
        <taxon>Serinibacter</taxon>
    </lineage>
</organism>
<feature type="transmembrane region" description="Helical" evidence="2">
    <location>
        <begin position="53"/>
        <end position="73"/>
    </location>
</feature>
<evidence type="ECO:0000313" key="4">
    <source>
        <dbReference type="Proteomes" id="UP000245166"/>
    </source>
</evidence>
<dbReference type="EMBL" id="PYHR01000002">
    <property type="protein sequence ID" value="PWD50487.1"/>
    <property type="molecule type" value="Genomic_DNA"/>
</dbReference>
<feature type="transmembrane region" description="Helical" evidence="2">
    <location>
        <begin position="121"/>
        <end position="137"/>
    </location>
</feature>
<accession>A0A2U1ZU22</accession>
<keyword evidence="2" id="KW-0812">Transmembrane</keyword>
<reference evidence="3 4" key="1">
    <citation type="submission" date="2018-03" db="EMBL/GenBank/DDBJ databases">
        <title>Genome assembly of novel Miniimonas species PCH200.</title>
        <authorList>
            <person name="Thakur V."/>
            <person name="Kumar V."/>
            <person name="Singh D."/>
        </authorList>
    </citation>
    <scope>NUCLEOTIDE SEQUENCE [LARGE SCALE GENOMIC DNA]</scope>
    <source>
        <strain evidence="3 4">PCH200</strain>
    </source>
</reference>
<feature type="transmembrane region" description="Helical" evidence="2">
    <location>
        <begin position="85"/>
        <end position="109"/>
    </location>
</feature>
<gene>
    <name evidence="3" type="ORF">C8046_07300</name>
</gene>